<evidence type="ECO:0000313" key="7">
    <source>
        <dbReference type="EMBL" id="MDQ9072201.1"/>
    </source>
</evidence>
<evidence type="ECO:0000256" key="5">
    <source>
        <dbReference type="ARBA" id="ARBA00023014"/>
    </source>
</evidence>
<proteinExistence type="predicted"/>
<dbReference type="SUPFAM" id="SSF50022">
    <property type="entry name" value="ISP domain"/>
    <property type="match status" value="1"/>
</dbReference>
<protein>
    <submittedName>
        <fullName evidence="7">Aromatic ring-hydroxylating dioxygenase subunit alpha</fullName>
    </submittedName>
</protein>
<evidence type="ECO:0000256" key="3">
    <source>
        <dbReference type="ARBA" id="ARBA00023002"/>
    </source>
</evidence>
<keyword evidence="5" id="KW-0411">Iron-sulfur</keyword>
<dbReference type="GO" id="GO:0051537">
    <property type="term" value="F:2 iron, 2 sulfur cluster binding"/>
    <property type="evidence" value="ECO:0007669"/>
    <property type="project" value="UniProtKB-KW"/>
</dbReference>
<keyword evidence="2" id="KW-0479">Metal-binding</keyword>
<dbReference type="RefSeq" id="WP_308956622.1">
    <property type="nucleotide sequence ID" value="NZ_JAVICY010000019.1"/>
</dbReference>
<reference evidence="7" key="1">
    <citation type="submission" date="2023-08" db="EMBL/GenBank/DDBJ databases">
        <title>Emergence of clinically-relevant ST2 carbapenem-resistant Acinetobacter baumannii strains in hospital sewages in Zhejiang, East of China.</title>
        <authorList>
            <person name="Kaichao C."/>
            <person name="Zhang R."/>
        </authorList>
    </citation>
    <scope>NUCLEOTIDE SEQUENCE</scope>
    <source>
        <strain evidence="7">M-SY-60</strain>
    </source>
</reference>
<sequence>MTIPTLNIREACNKANQKMANKHSPFIFNEWYVAAFSHEIKHELFSRKLLNKKVVLYRSTDGEVVALQDRCAHRSFPLSKSTLDGDEIICGYHGIHYDKNGDMIEIPSQKRCPHGMGIKKYATLEKGGLIWIWLGDQSRADASKLFDLEWLDHEQWTSSQGYFLHPGNYVSMHENLMDLTHLSFLHSDTIGTPDFATAPYKTELNHGHYKLIREVVPTVLAPVWADSTDIGYVDTAARITTSEFLSPALHQVSAKFYDTALGEDAYIYQIRTAHILTPETNGTMHYFIVHGRNFAQEDKVLGEKMHRGLFAAFEEDVIGLGALETMLDDLEDDHFEMSIASDSAAIATRIYLKERAEQEQ</sequence>
<dbReference type="Gene3D" id="2.102.10.10">
    <property type="entry name" value="Rieske [2Fe-2S] iron-sulphur domain"/>
    <property type="match status" value="1"/>
</dbReference>
<feature type="domain" description="Rieske" evidence="6">
    <location>
        <begin position="31"/>
        <end position="132"/>
    </location>
</feature>
<dbReference type="Pfam" id="PF19112">
    <property type="entry name" value="VanA_C"/>
    <property type="match status" value="1"/>
</dbReference>
<comment type="caution">
    <text evidence="7">The sequence shown here is derived from an EMBL/GenBank/DDBJ whole genome shotgun (WGS) entry which is preliminary data.</text>
</comment>
<dbReference type="SUPFAM" id="SSF55961">
    <property type="entry name" value="Bet v1-like"/>
    <property type="match status" value="1"/>
</dbReference>
<dbReference type="GO" id="GO:0046872">
    <property type="term" value="F:metal ion binding"/>
    <property type="evidence" value="ECO:0007669"/>
    <property type="project" value="UniProtKB-KW"/>
</dbReference>
<dbReference type="PANTHER" id="PTHR21266">
    <property type="entry name" value="IRON-SULFUR DOMAIN CONTAINING PROTEIN"/>
    <property type="match status" value="1"/>
</dbReference>
<evidence type="ECO:0000256" key="4">
    <source>
        <dbReference type="ARBA" id="ARBA00023004"/>
    </source>
</evidence>
<evidence type="ECO:0000256" key="1">
    <source>
        <dbReference type="ARBA" id="ARBA00022714"/>
    </source>
</evidence>
<keyword evidence="7" id="KW-0223">Dioxygenase</keyword>
<name>A0AAW8JKU6_9GAMM</name>
<dbReference type="Pfam" id="PF00355">
    <property type="entry name" value="Rieske"/>
    <property type="match status" value="1"/>
</dbReference>
<dbReference type="InterPro" id="IPR036922">
    <property type="entry name" value="Rieske_2Fe-2S_sf"/>
</dbReference>
<dbReference type="InterPro" id="IPR017941">
    <property type="entry name" value="Rieske_2Fe-2S"/>
</dbReference>
<dbReference type="InterPro" id="IPR050584">
    <property type="entry name" value="Cholesterol_7-desaturase"/>
</dbReference>
<dbReference type="Proteomes" id="UP001243195">
    <property type="component" value="Unassembled WGS sequence"/>
</dbReference>
<evidence type="ECO:0000313" key="8">
    <source>
        <dbReference type="Proteomes" id="UP001243195"/>
    </source>
</evidence>
<gene>
    <name evidence="7" type="ORF">RFH51_12100</name>
</gene>
<evidence type="ECO:0000256" key="2">
    <source>
        <dbReference type="ARBA" id="ARBA00022723"/>
    </source>
</evidence>
<organism evidence="7 8">
    <name type="scientific">Acinetobacter gerneri</name>
    <dbReference type="NCBI Taxonomy" id="202952"/>
    <lineage>
        <taxon>Bacteria</taxon>
        <taxon>Pseudomonadati</taxon>
        <taxon>Pseudomonadota</taxon>
        <taxon>Gammaproteobacteria</taxon>
        <taxon>Moraxellales</taxon>
        <taxon>Moraxellaceae</taxon>
        <taxon>Acinetobacter</taxon>
    </lineage>
</organism>
<dbReference type="GO" id="GO:0051213">
    <property type="term" value="F:dioxygenase activity"/>
    <property type="evidence" value="ECO:0007669"/>
    <property type="project" value="UniProtKB-KW"/>
</dbReference>
<evidence type="ECO:0000259" key="6">
    <source>
        <dbReference type="PROSITE" id="PS51296"/>
    </source>
</evidence>
<dbReference type="AlphaFoldDB" id="A0AAW8JKU6"/>
<keyword evidence="4" id="KW-0408">Iron</keyword>
<keyword evidence="1" id="KW-0001">2Fe-2S</keyword>
<dbReference type="Gene3D" id="3.90.380.10">
    <property type="entry name" value="Naphthalene 1,2-dioxygenase Alpha Subunit, Chain A, domain 1"/>
    <property type="match status" value="1"/>
</dbReference>
<dbReference type="PROSITE" id="PS51296">
    <property type="entry name" value="RIESKE"/>
    <property type="match status" value="1"/>
</dbReference>
<dbReference type="PANTHER" id="PTHR21266:SF60">
    <property type="entry name" value="3-KETOSTEROID-9-ALPHA-MONOOXYGENASE, OXYGENASE COMPONENT"/>
    <property type="match status" value="1"/>
</dbReference>
<dbReference type="InterPro" id="IPR044043">
    <property type="entry name" value="VanA_C_cat"/>
</dbReference>
<keyword evidence="3" id="KW-0560">Oxidoreductase</keyword>
<dbReference type="EMBL" id="JAVIDA010000016">
    <property type="protein sequence ID" value="MDQ9072201.1"/>
    <property type="molecule type" value="Genomic_DNA"/>
</dbReference>
<accession>A0AAW8JKU6</accession>